<evidence type="ECO:0000256" key="1">
    <source>
        <dbReference type="SAM" id="MobiDB-lite"/>
    </source>
</evidence>
<dbReference type="EMBL" id="JAVFWL010000003">
    <property type="protein sequence ID" value="KAK6739379.1"/>
    <property type="molecule type" value="Genomic_DNA"/>
</dbReference>
<accession>A0ABR1CLZ8</accession>
<name>A0ABR1CLZ8_NECAM</name>
<evidence type="ECO:0000313" key="2">
    <source>
        <dbReference type="EMBL" id="KAK6739379.1"/>
    </source>
</evidence>
<comment type="caution">
    <text evidence="2">The sequence shown here is derived from an EMBL/GenBank/DDBJ whole genome shotgun (WGS) entry which is preliminary data.</text>
</comment>
<dbReference type="Proteomes" id="UP001303046">
    <property type="component" value="Unassembled WGS sequence"/>
</dbReference>
<sequence length="105" mass="11969">MVILRRQVDTTPGCAEGEGEEWPDEVTEFRENRQNGRQMGTQQNQHRLHFATEPSLHERRVYRHSPVAPSALGLLQINHQSVKFDTLCSFGNGMQVSVCGHRSRV</sequence>
<protein>
    <submittedName>
        <fullName evidence="2">Uncharacterized protein</fullName>
    </submittedName>
</protein>
<evidence type="ECO:0000313" key="3">
    <source>
        <dbReference type="Proteomes" id="UP001303046"/>
    </source>
</evidence>
<feature type="compositionally biased region" description="Acidic residues" evidence="1">
    <location>
        <begin position="17"/>
        <end position="26"/>
    </location>
</feature>
<keyword evidence="3" id="KW-1185">Reference proteome</keyword>
<proteinExistence type="predicted"/>
<feature type="region of interest" description="Disordered" evidence="1">
    <location>
        <begin position="1"/>
        <end position="26"/>
    </location>
</feature>
<reference evidence="2 3" key="1">
    <citation type="submission" date="2023-08" db="EMBL/GenBank/DDBJ databases">
        <title>A Necator americanus chromosomal reference genome.</title>
        <authorList>
            <person name="Ilik V."/>
            <person name="Petrzelkova K.J."/>
            <person name="Pardy F."/>
            <person name="Fuh T."/>
            <person name="Niatou-Singa F.S."/>
            <person name="Gouil Q."/>
            <person name="Baker L."/>
            <person name="Ritchie M.E."/>
            <person name="Jex A.R."/>
            <person name="Gazzola D."/>
            <person name="Li H."/>
            <person name="Toshio Fujiwara R."/>
            <person name="Zhan B."/>
            <person name="Aroian R.V."/>
            <person name="Pafco B."/>
            <person name="Schwarz E.M."/>
        </authorList>
    </citation>
    <scope>NUCLEOTIDE SEQUENCE [LARGE SCALE GENOMIC DNA]</scope>
    <source>
        <strain evidence="2 3">Aroian</strain>
        <tissue evidence="2">Whole animal</tissue>
    </source>
</reference>
<gene>
    <name evidence="2" type="primary">Necator_chrIII.g8841</name>
    <name evidence="2" type="ORF">RB195_008076</name>
</gene>
<organism evidence="2 3">
    <name type="scientific">Necator americanus</name>
    <name type="common">Human hookworm</name>
    <dbReference type="NCBI Taxonomy" id="51031"/>
    <lineage>
        <taxon>Eukaryota</taxon>
        <taxon>Metazoa</taxon>
        <taxon>Ecdysozoa</taxon>
        <taxon>Nematoda</taxon>
        <taxon>Chromadorea</taxon>
        <taxon>Rhabditida</taxon>
        <taxon>Rhabditina</taxon>
        <taxon>Rhabditomorpha</taxon>
        <taxon>Strongyloidea</taxon>
        <taxon>Ancylostomatidae</taxon>
        <taxon>Bunostominae</taxon>
        <taxon>Necator</taxon>
    </lineage>
</organism>